<keyword evidence="3" id="KW-1185">Reference proteome</keyword>
<evidence type="ECO:0000256" key="1">
    <source>
        <dbReference type="SAM" id="MobiDB-lite"/>
    </source>
</evidence>
<dbReference type="EMBL" id="KV113012">
    <property type="protein sequence ID" value="KZT76532.1"/>
    <property type="molecule type" value="Genomic_DNA"/>
</dbReference>
<dbReference type="AlphaFoldDB" id="A0A2Z6ZTK4"/>
<name>A0A2Z6ZTK4_9LAMI</name>
<evidence type="ECO:0000313" key="2">
    <source>
        <dbReference type="EMBL" id="KZT76532.1"/>
    </source>
</evidence>
<organism evidence="2 3">
    <name type="scientific">Dorcoceras hygrometricum</name>
    <dbReference type="NCBI Taxonomy" id="472368"/>
    <lineage>
        <taxon>Eukaryota</taxon>
        <taxon>Viridiplantae</taxon>
        <taxon>Streptophyta</taxon>
        <taxon>Embryophyta</taxon>
        <taxon>Tracheophyta</taxon>
        <taxon>Spermatophyta</taxon>
        <taxon>Magnoliopsida</taxon>
        <taxon>eudicotyledons</taxon>
        <taxon>Gunneridae</taxon>
        <taxon>Pentapetalae</taxon>
        <taxon>asterids</taxon>
        <taxon>lamiids</taxon>
        <taxon>Lamiales</taxon>
        <taxon>Gesneriaceae</taxon>
        <taxon>Didymocarpoideae</taxon>
        <taxon>Trichosporeae</taxon>
        <taxon>Loxocarpinae</taxon>
        <taxon>Dorcoceras</taxon>
    </lineage>
</organism>
<protein>
    <submittedName>
        <fullName evidence="2">Uncharacterized protein</fullName>
    </submittedName>
</protein>
<sequence length="92" mass="10570">MRDQRASVARALAHDEDDEAPPYAAAPWPITPIRSTTGFDTPSSVCTRRPDEICTDGFSSSNWPETIFRRRRGGGARRRRRRLEMRKGRRLI</sequence>
<reference evidence="2 3" key="1">
    <citation type="journal article" date="2015" name="Proc. Natl. Acad. Sci. U.S.A.">
        <title>The resurrection genome of Boea hygrometrica: A blueprint for survival of dehydration.</title>
        <authorList>
            <person name="Xiao L."/>
            <person name="Yang G."/>
            <person name="Zhang L."/>
            <person name="Yang X."/>
            <person name="Zhao S."/>
            <person name="Ji Z."/>
            <person name="Zhou Q."/>
            <person name="Hu M."/>
            <person name="Wang Y."/>
            <person name="Chen M."/>
            <person name="Xu Y."/>
            <person name="Jin H."/>
            <person name="Xiao X."/>
            <person name="Hu G."/>
            <person name="Bao F."/>
            <person name="Hu Y."/>
            <person name="Wan P."/>
            <person name="Li L."/>
            <person name="Deng X."/>
            <person name="Kuang T."/>
            <person name="Xiang C."/>
            <person name="Zhu J.K."/>
            <person name="Oliver M.J."/>
            <person name="He Y."/>
        </authorList>
    </citation>
    <scope>NUCLEOTIDE SEQUENCE [LARGE SCALE GENOMIC DNA]</scope>
    <source>
        <strain evidence="3">cv. XS01</strain>
    </source>
</reference>
<dbReference type="Proteomes" id="UP000250235">
    <property type="component" value="Unassembled WGS sequence"/>
</dbReference>
<accession>A0A2Z6ZTK4</accession>
<gene>
    <name evidence="2" type="ORF">F511_46441</name>
</gene>
<proteinExistence type="predicted"/>
<evidence type="ECO:0000313" key="3">
    <source>
        <dbReference type="Proteomes" id="UP000250235"/>
    </source>
</evidence>
<feature type="region of interest" description="Disordered" evidence="1">
    <location>
        <begin position="1"/>
        <end position="45"/>
    </location>
</feature>
<feature type="compositionally biased region" description="Polar residues" evidence="1">
    <location>
        <begin position="33"/>
        <end position="45"/>
    </location>
</feature>